<feature type="transmembrane region" description="Helical" evidence="1">
    <location>
        <begin position="96"/>
        <end position="114"/>
    </location>
</feature>
<feature type="transmembrane region" description="Helical" evidence="1">
    <location>
        <begin position="258"/>
        <end position="279"/>
    </location>
</feature>
<protein>
    <submittedName>
        <fullName evidence="2">D-glycerate transporter (Predicted)</fullName>
    </submittedName>
</protein>
<feature type="transmembrane region" description="Helical" evidence="1">
    <location>
        <begin position="382"/>
        <end position="398"/>
    </location>
</feature>
<dbReference type="PANTHER" id="PTHR30354:SF11">
    <property type="entry name" value="PERMEASE"/>
    <property type="match status" value="1"/>
</dbReference>
<dbReference type="GO" id="GO:0015128">
    <property type="term" value="F:gluconate transmembrane transporter activity"/>
    <property type="evidence" value="ECO:0007669"/>
    <property type="project" value="InterPro"/>
</dbReference>
<feature type="transmembrane region" description="Helical" evidence="1">
    <location>
        <begin position="356"/>
        <end position="375"/>
    </location>
</feature>
<dbReference type="AlphaFoldDB" id="R7ZQ85"/>
<dbReference type="GO" id="GO:0005886">
    <property type="term" value="C:plasma membrane"/>
    <property type="evidence" value="ECO:0007669"/>
    <property type="project" value="TreeGrafter"/>
</dbReference>
<keyword evidence="3" id="KW-1185">Reference proteome</keyword>
<name>R7ZQ85_9BACT</name>
<dbReference type="EMBL" id="AQHR01000088">
    <property type="protein sequence ID" value="EON76164.1"/>
    <property type="molecule type" value="Genomic_DNA"/>
</dbReference>
<dbReference type="Proteomes" id="UP000013909">
    <property type="component" value="Unassembled WGS sequence"/>
</dbReference>
<dbReference type="STRING" id="1232681.ADIS_3292"/>
<feature type="transmembrane region" description="Helical" evidence="1">
    <location>
        <begin position="55"/>
        <end position="76"/>
    </location>
</feature>
<dbReference type="RefSeq" id="WP_010855425.1">
    <property type="nucleotide sequence ID" value="NZ_AQHR01000088.1"/>
</dbReference>
<dbReference type="PANTHER" id="PTHR30354">
    <property type="entry name" value="GNT FAMILY GLUCONATE TRANSPORTER"/>
    <property type="match status" value="1"/>
</dbReference>
<comment type="caution">
    <text evidence="2">The sequence shown here is derived from an EMBL/GenBank/DDBJ whole genome shotgun (WGS) entry which is preliminary data.</text>
</comment>
<dbReference type="OrthoDB" id="9787129at2"/>
<keyword evidence="1" id="KW-1133">Transmembrane helix</keyword>
<gene>
    <name evidence="2" type="ORF">ADIS_3292</name>
</gene>
<keyword evidence="1" id="KW-0472">Membrane</keyword>
<feature type="transmembrane region" description="Helical" evidence="1">
    <location>
        <begin position="135"/>
        <end position="155"/>
    </location>
</feature>
<feature type="transmembrane region" description="Helical" evidence="1">
    <location>
        <begin position="27"/>
        <end position="48"/>
    </location>
</feature>
<keyword evidence="1" id="KW-0812">Transmembrane</keyword>
<evidence type="ECO:0000313" key="3">
    <source>
        <dbReference type="Proteomes" id="UP000013909"/>
    </source>
</evidence>
<feature type="transmembrane region" description="Helical" evidence="1">
    <location>
        <begin position="291"/>
        <end position="314"/>
    </location>
</feature>
<dbReference type="PATRIC" id="fig|1288963.3.peg.3285"/>
<feature type="transmembrane region" description="Helical" evidence="1">
    <location>
        <begin position="418"/>
        <end position="440"/>
    </location>
</feature>
<evidence type="ECO:0000256" key="1">
    <source>
        <dbReference type="SAM" id="Phobius"/>
    </source>
</evidence>
<evidence type="ECO:0000313" key="2">
    <source>
        <dbReference type="EMBL" id="EON76164.1"/>
    </source>
</evidence>
<sequence length="443" mass="46795">MSIFLFVLMALALILVAIIRFNIHPFLALFVGAILYGLSTGMSTDLIVKSISDGFGGVLGRIGLLILFGVIIGTFLEKTGGAFVIAQQVLNWIGKKFVMLGMMITGYILSIPVFGDSAFIMLNPINKSLSFKGKLPFLATTVALTLGITATHSLVPPTPGPIAAAGILGADLGMIIFYGLIISAVGLVPCYFYCKYYLSRFHLEPVFAVAEGEAVKKKYPSLGKSFLPVIIPLVLIVLASVAAYPTRPFGEDNLFTHVILFAGNPIIALLIGVLLSFSLPEKFDVQLLSASGWFGEALLIAAPVILITGAGGVFGKMLENSGIADHVGASLLRGNYSLLLPFFMGFSLKSAQGSSTVALVTTASIMLPLMVTLGLDSEQMKVLTVLSIGAGAIAVSHANDSFFWAMTQLTGMDIKKGYISHSVGTVILSLTAMGLILLIANFG</sequence>
<reference evidence="2 3" key="1">
    <citation type="submission" date="2013-02" db="EMBL/GenBank/DDBJ databases">
        <title>A novel strain isolated from Lonar lake, Maharashtra, India.</title>
        <authorList>
            <person name="Singh A."/>
        </authorList>
    </citation>
    <scope>NUCLEOTIDE SEQUENCE [LARGE SCALE GENOMIC DNA]</scope>
    <source>
        <strain evidence="2 3">AK24</strain>
    </source>
</reference>
<proteinExistence type="predicted"/>
<dbReference type="InterPro" id="IPR003474">
    <property type="entry name" value="Glcn_transporter"/>
</dbReference>
<accession>R7ZQ85</accession>
<feature type="transmembrane region" description="Helical" evidence="1">
    <location>
        <begin position="226"/>
        <end position="246"/>
    </location>
</feature>
<feature type="transmembrane region" description="Helical" evidence="1">
    <location>
        <begin position="175"/>
        <end position="194"/>
    </location>
</feature>
<dbReference type="Pfam" id="PF02447">
    <property type="entry name" value="GntP_permease"/>
    <property type="match status" value="1"/>
</dbReference>
<organism evidence="2 3">
    <name type="scientific">Lunatimonas lonarensis</name>
    <dbReference type="NCBI Taxonomy" id="1232681"/>
    <lineage>
        <taxon>Bacteria</taxon>
        <taxon>Pseudomonadati</taxon>
        <taxon>Bacteroidota</taxon>
        <taxon>Cytophagia</taxon>
        <taxon>Cytophagales</taxon>
        <taxon>Cyclobacteriaceae</taxon>
    </lineage>
</organism>